<reference evidence="1 2" key="1">
    <citation type="submission" date="2021-10" db="EMBL/GenBank/DDBJ databases">
        <title>Streptomyces gossypii sp. nov., isolated from soil collected from cotton field.</title>
        <authorList>
            <person name="Ge X."/>
            <person name="Chen X."/>
            <person name="Liu W."/>
        </authorList>
    </citation>
    <scope>NUCLEOTIDE SEQUENCE [LARGE SCALE GENOMIC DNA]</scope>
    <source>
        <strain evidence="1 2">N2-109</strain>
    </source>
</reference>
<proteinExistence type="predicted"/>
<dbReference type="RefSeq" id="WP_260219432.1">
    <property type="nucleotide sequence ID" value="NZ_JAJAGO010000009.1"/>
</dbReference>
<accession>A0ABT2JW85</accession>
<protein>
    <submittedName>
        <fullName evidence="1">Uncharacterized protein</fullName>
    </submittedName>
</protein>
<keyword evidence="2" id="KW-1185">Reference proteome</keyword>
<dbReference type="Proteomes" id="UP001156389">
    <property type="component" value="Unassembled WGS sequence"/>
</dbReference>
<gene>
    <name evidence="1" type="ORF">LHJ74_19680</name>
</gene>
<comment type="caution">
    <text evidence="1">The sequence shown here is derived from an EMBL/GenBank/DDBJ whole genome shotgun (WGS) entry which is preliminary data.</text>
</comment>
<name>A0ABT2JW85_9ACTN</name>
<evidence type="ECO:0000313" key="1">
    <source>
        <dbReference type="EMBL" id="MCT2592096.1"/>
    </source>
</evidence>
<organism evidence="1 2">
    <name type="scientific">Streptomyces gossypii</name>
    <dbReference type="NCBI Taxonomy" id="2883101"/>
    <lineage>
        <taxon>Bacteria</taxon>
        <taxon>Bacillati</taxon>
        <taxon>Actinomycetota</taxon>
        <taxon>Actinomycetes</taxon>
        <taxon>Kitasatosporales</taxon>
        <taxon>Streptomycetaceae</taxon>
        <taxon>Streptomyces</taxon>
    </lineage>
</organism>
<dbReference type="EMBL" id="JAJAGO010000009">
    <property type="protein sequence ID" value="MCT2592096.1"/>
    <property type="molecule type" value="Genomic_DNA"/>
</dbReference>
<sequence length="318" mass="34424">MGPGVPPGSIDRYEPRFLLWLWEKTDGALGVPVSSAGFGAWQSIPDGVVWAVVDRLRGHALIRTHGGPRREGHSEDVPQVSFEAAGVQQAHTLQVRRADPTERARYTRKAVLDWIFAQADRGPLRIEEFFDSAGIFFLGEALARGEVARAAAYLADAGLIDCDGPRFHDRVGSYVVLTQLGVDAVLTGSDVFQYVERQRERARPSGGPVFHAPVHGYVNRDLTVGGDLTIQQVLTPAELAELVAQFASALAPDTEQRAALLRSADALRLQGGDGSRVRPDQHQGPLERVRAALSGLPDTVGREMLLDAVGQTMGRLLG</sequence>
<evidence type="ECO:0000313" key="2">
    <source>
        <dbReference type="Proteomes" id="UP001156389"/>
    </source>
</evidence>